<dbReference type="EMBL" id="JAKKPZ010000068">
    <property type="protein sequence ID" value="KAI1704389.1"/>
    <property type="molecule type" value="Genomic_DNA"/>
</dbReference>
<protein>
    <submittedName>
        <fullName evidence="1">Uncharacterized protein</fullName>
    </submittedName>
</protein>
<dbReference type="Proteomes" id="UP001201812">
    <property type="component" value="Unassembled WGS sequence"/>
</dbReference>
<comment type="caution">
    <text evidence="1">The sequence shown here is derived from an EMBL/GenBank/DDBJ whole genome shotgun (WGS) entry which is preliminary data.</text>
</comment>
<sequence>MANESVNIEVDNGSKSLATEDAQVNTPLVAGQIRLIQHKTSSNPLNPAQIDLIPLETSSNPSIPVKTSSNPS</sequence>
<accession>A0AAD4MX31</accession>
<dbReference type="AlphaFoldDB" id="A0AAD4MX31"/>
<reference evidence="1" key="1">
    <citation type="submission" date="2022-01" db="EMBL/GenBank/DDBJ databases">
        <title>Genome Sequence Resource for Two Populations of Ditylenchus destructor, the Migratory Endoparasitic Phytonematode.</title>
        <authorList>
            <person name="Zhang H."/>
            <person name="Lin R."/>
            <person name="Xie B."/>
        </authorList>
    </citation>
    <scope>NUCLEOTIDE SEQUENCE</scope>
    <source>
        <strain evidence="1">BazhouSP</strain>
    </source>
</reference>
<evidence type="ECO:0000313" key="2">
    <source>
        <dbReference type="Proteomes" id="UP001201812"/>
    </source>
</evidence>
<name>A0AAD4MX31_9BILA</name>
<proteinExistence type="predicted"/>
<keyword evidence="2" id="KW-1185">Reference proteome</keyword>
<evidence type="ECO:0000313" key="1">
    <source>
        <dbReference type="EMBL" id="KAI1704389.1"/>
    </source>
</evidence>
<gene>
    <name evidence="1" type="ORF">DdX_14256</name>
</gene>
<organism evidence="1 2">
    <name type="scientific">Ditylenchus destructor</name>
    <dbReference type="NCBI Taxonomy" id="166010"/>
    <lineage>
        <taxon>Eukaryota</taxon>
        <taxon>Metazoa</taxon>
        <taxon>Ecdysozoa</taxon>
        <taxon>Nematoda</taxon>
        <taxon>Chromadorea</taxon>
        <taxon>Rhabditida</taxon>
        <taxon>Tylenchina</taxon>
        <taxon>Tylenchomorpha</taxon>
        <taxon>Sphaerularioidea</taxon>
        <taxon>Anguinidae</taxon>
        <taxon>Anguininae</taxon>
        <taxon>Ditylenchus</taxon>
    </lineage>
</organism>